<evidence type="ECO:0000313" key="2">
    <source>
        <dbReference type="Proteomes" id="UP000756530"/>
    </source>
</evidence>
<accession>A0ABS6T300</accession>
<dbReference type="EMBL" id="JAHUZE010000002">
    <property type="protein sequence ID" value="MBV7379514.1"/>
    <property type="molecule type" value="Genomic_DNA"/>
</dbReference>
<keyword evidence="2" id="KW-1185">Reference proteome</keyword>
<protein>
    <submittedName>
        <fullName evidence="1">Uncharacterized protein</fullName>
    </submittedName>
</protein>
<gene>
    <name evidence="1" type="ORF">KJP28_11290</name>
</gene>
<sequence length="62" mass="7382">MRFNMRHAFRMAKWARNPPGEKRVKLVFAVLAICLLLFGFERMFGWPEWLTMDEAPGGRLKR</sequence>
<comment type="caution">
    <text evidence="1">The sequence shown here is derived from an EMBL/GenBank/DDBJ whole genome shotgun (WGS) entry which is preliminary data.</text>
</comment>
<organism evidence="1 2">
    <name type="scientific">Maritimibacter dapengensis</name>
    <dbReference type="NCBI Taxonomy" id="2836868"/>
    <lineage>
        <taxon>Bacteria</taxon>
        <taxon>Pseudomonadati</taxon>
        <taxon>Pseudomonadota</taxon>
        <taxon>Alphaproteobacteria</taxon>
        <taxon>Rhodobacterales</taxon>
        <taxon>Roseobacteraceae</taxon>
        <taxon>Maritimibacter</taxon>
    </lineage>
</organism>
<name>A0ABS6T300_9RHOB</name>
<dbReference type="RefSeq" id="WP_218392636.1">
    <property type="nucleotide sequence ID" value="NZ_JAHUZE010000002.1"/>
</dbReference>
<dbReference type="Proteomes" id="UP000756530">
    <property type="component" value="Unassembled WGS sequence"/>
</dbReference>
<reference evidence="1 2" key="1">
    <citation type="submission" date="2021-05" db="EMBL/GenBank/DDBJ databases">
        <title>Culturable bacteria isolated from Daya Bay.</title>
        <authorList>
            <person name="Zheng W."/>
            <person name="Yu S."/>
            <person name="Huang Y."/>
        </authorList>
    </citation>
    <scope>NUCLEOTIDE SEQUENCE [LARGE SCALE GENOMIC DNA]</scope>
    <source>
        <strain evidence="1 2">DP4N28-5</strain>
    </source>
</reference>
<evidence type="ECO:0000313" key="1">
    <source>
        <dbReference type="EMBL" id="MBV7379514.1"/>
    </source>
</evidence>
<proteinExistence type="predicted"/>